<evidence type="ECO:0000313" key="3">
    <source>
        <dbReference type="EMBL" id="MEE6040776.1"/>
    </source>
</evidence>
<reference evidence="3 10" key="4">
    <citation type="journal article" date="2022" name="Front. Microbiol.">
        <title>Commensal bacteria contribute to the growth of multidrug-resistant Avibacterium paragallinarum in chickens.</title>
        <authorList>
            <person name="Zhu J."/>
            <person name="Chen Y."/>
            <person name="Wu Y."/>
            <person name="Wang Y."/>
            <person name="Zhu K."/>
        </authorList>
    </citation>
    <scope>NUCLEOTIDE SEQUENCE [LARGE SCALE GENOMIC DNA]</scope>
    <source>
        <strain evidence="3 10">AV25</strain>
    </source>
</reference>
<dbReference type="AlphaFoldDB" id="A0A2S5AU43"/>
<dbReference type="InterPro" id="IPR013317">
    <property type="entry name" value="DnaA_dom"/>
</dbReference>
<dbReference type="Pfam" id="PF00308">
    <property type="entry name" value="Bac_DnaA"/>
    <property type="match status" value="1"/>
</dbReference>
<dbReference type="InterPro" id="IPR055199">
    <property type="entry name" value="Hda_lid"/>
</dbReference>
<dbReference type="Gene3D" id="1.10.8.60">
    <property type="match status" value="1"/>
</dbReference>
<sequence length="259" mass="29892">MQKIGVGFIYPYFFCIFLPHFNLRTHWLLDLQLPLPIHQIDEETLDNFYADNNLLLLDSLHKNFAELKQQFFYVWGAESSGKTHLLKACSNAFLEQQRLSIYVPLSKSQYFSPAVLENLEQQDLVCLDDIQAVIGNDEWELAIFDLINRMREQGRGILLISANQSPNALAVKLPDLASRLSWGESYQLLPLGDEQKIQVLQQKAYSRGIELPEETANFLLKRLDRDMHTLFQVLADLDKASLQAQRKLTIPFVKEILQL</sequence>
<dbReference type="EMBL" id="RQXS01000025">
    <property type="protein sequence ID" value="RZN59140.1"/>
    <property type="molecule type" value="Genomic_DNA"/>
</dbReference>
<reference evidence="3" key="5">
    <citation type="submission" date="2022-05" db="EMBL/GenBank/DDBJ databases">
        <authorList>
            <person name="Chen Y."/>
            <person name="Zhu J."/>
            <person name="Zhu K."/>
        </authorList>
    </citation>
    <scope>NUCLEOTIDE SEQUENCE</scope>
    <source>
        <strain evidence="3">AV25</strain>
    </source>
</reference>
<evidence type="ECO:0000259" key="1">
    <source>
        <dbReference type="Pfam" id="PF00308"/>
    </source>
</evidence>
<reference evidence="6 8" key="1">
    <citation type="submission" date="2018-06" db="EMBL/GenBank/DDBJ databases">
        <authorList>
            <consortium name="Pathogen Informatics"/>
            <person name="Doyle S."/>
        </authorList>
    </citation>
    <scope>NUCLEOTIDE SEQUENCE [LARGE SCALE GENOMIC DNA]</scope>
    <source>
        <strain evidence="6 8">NCTC11296</strain>
    </source>
</reference>
<dbReference type="NCBIfam" id="NF005982">
    <property type="entry name" value="PRK08084.1"/>
    <property type="match status" value="1"/>
</dbReference>
<dbReference type="Gene3D" id="3.40.50.300">
    <property type="entry name" value="P-loop containing nucleotide triphosphate hydrolases"/>
    <property type="match status" value="1"/>
</dbReference>
<proteinExistence type="predicted"/>
<keyword evidence="10" id="KW-1185">Reference proteome</keyword>
<evidence type="ECO:0000313" key="7">
    <source>
        <dbReference type="Proteomes" id="UP000247594"/>
    </source>
</evidence>
<accession>A0A2S5AU43</accession>
<name>A0A2S5AU43_AVIPA</name>
<dbReference type="EMBL" id="UGHK01000002">
    <property type="protein sequence ID" value="STO72904.1"/>
    <property type="molecule type" value="Genomic_DNA"/>
</dbReference>
<dbReference type="EMBL" id="QJPJ01000004">
    <property type="protein sequence ID" value="PXZ39796.1"/>
    <property type="molecule type" value="Genomic_DNA"/>
</dbReference>
<dbReference type="InterPro" id="IPR017788">
    <property type="entry name" value="Hda"/>
</dbReference>
<dbReference type="GO" id="GO:0003743">
    <property type="term" value="F:translation initiation factor activity"/>
    <property type="evidence" value="ECO:0007669"/>
    <property type="project" value="UniProtKB-KW"/>
</dbReference>
<reference evidence="5 9" key="3">
    <citation type="submission" date="2018-11" db="EMBL/GenBank/DDBJ databases">
        <title>Sequencing Av. paragallinarum serogroups.</title>
        <authorList>
            <person name="Hellmuth J.E."/>
            <person name="Boucher C.E."/>
            <person name="Cason E.D."/>
        </authorList>
    </citation>
    <scope>NUCLEOTIDE SEQUENCE [LARGE SCALE GENOMIC DNA]</scope>
    <source>
        <strain evidence="5 9">SA-3</strain>
    </source>
</reference>
<dbReference type="NCBIfam" id="TIGR03420">
    <property type="entry name" value="DnaA_homol_Hda"/>
    <property type="match status" value="1"/>
</dbReference>
<evidence type="ECO:0000259" key="2">
    <source>
        <dbReference type="Pfam" id="PF22688"/>
    </source>
</evidence>
<dbReference type="EMBL" id="JAMDKF010000004">
    <property type="protein sequence ID" value="MEE6040776.1"/>
    <property type="molecule type" value="Genomic_DNA"/>
</dbReference>
<feature type="domain" description="Chromosomal replication initiator protein DnaA ATPAse" evidence="1">
    <location>
        <begin position="71"/>
        <end position="183"/>
    </location>
</feature>
<reference evidence="4 7" key="2">
    <citation type="submission" date="2018-06" db="EMBL/GenBank/DDBJ databases">
        <authorList>
            <person name="Teymurazov M."/>
            <person name="Kislichkina A."/>
            <person name="Abaymova A."/>
            <person name="Mukhina T."/>
            <person name="Mayskaya N."/>
            <person name="Svetoch E."/>
            <person name="Bogun A."/>
        </authorList>
    </citation>
    <scope>NUCLEOTIDE SEQUENCE [LARGE SCALE GENOMIC DNA]</scope>
    <source>
        <strain evidence="4 7">SCPM-O-B-8406</strain>
    </source>
</reference>
<dbReference type="PANTHER" id="PTHR30050:SF5">
    <property type="entry name" value="DNAA REGULATORY INACTIVATOR HDA"/>
    <property type="match status" value="1"/>
</dbReference>
<dbReference type="Proteomes" id="UP000247594">
    <property type="component" value="Unassembled WGS sequence"/>
</dbReference>
<keyword evidence="6" id="KW-0396">Initiation factor</keyword>
<gene>
    <name evidence="3" type="primary">hda</name>
    <name evidence="4" type="ORF">DM482_03410</name>
    <name evidence="5" type="ORF">EIG79_06510</name>
    <name evidence="3" type="ORF">M5S13_02570</name>
    <name evidence="6" type="ORF">NCTC11296_02848</name>
</gene>
<organism evidence="5 9">
    <name type="scientific">Avibacterium paragallinarum</name>
    <name type="common">Haemophilus gallinarum</name>
    <dbReference type="NCBI Taxonomy" id="728"/>
    <lineage>
        <taxon>Bacteria</taxon>
        <taxon>Pseudomonadati</taxon>
        <taxon>Pseudomonadota</taxon>
        <taxon>Gammaproteobacteria</taxon>
        <taxon>Pasteurellales</taxon>
        <taxon>Pasteurellaceae</taxon>
        <taxon>Avibacterium</taxon>
    </lineage>
</organism>
<dbReference type="Proteomes" id="UP000254465">
    <property type="component" value="Unassembled WGS sequence"/>
</dbReference>
<evidence type="ECO:0000313" key="8">
    <source>
        <dbReference type="Proteomes" id="UP000254465"/>
    </source>
</evidence>
<dbReference type="Proteomes" id="UP000294229">
    <property type="component" value="Unassembled WGS sequence"/>
</dbReference>
<dbReference type="PANTHER" id="PTHR30050">
    <property type="entry name" value="CHROMOSOMAL REPLICATION INITIATOR PROTEIN DNAA"/>
    <property type="match status" value="1"/>
</dbReference>
<dbReference type="Proteomes" id="UP001347884">
    <property type="component" value="Unassembled WGS sequence"/>
</dbReference>
<dbReference type="GO" id="GO:0006270">
    <property type="term" value="P:DNA replication initiation"/>
    <property type="evidence" value="ECO:0007669"/>
    <property type="project" value="TreeGrafter"/>
</dbReference>
<feature type="domain" description="Hda lid" evidence="2">
    <location>
        <begin position="193"/>
        <end position="257"/>
    </location>
</feature>
<keyword evidence="6" id="KW-0648">Protein biosynthesis</keyword>
<dbReference type="SUPFAM" id="SSF52540">
    <property type="entry name" value="P-loop containing nucleoside triphosphate hydrolases"/>
    <property type="match status" value="1"/>
</dbReference>
<dbReference type="RefSeq" id="WP_017805089.1">
    <property type="nucleotide sequence ID" value="NZ_CP081939.1"/>
</dbReference>
<dbReference type="InterPro" id="IPR027417">
    <property type="entry name" value="P-loop_NTPase"/>
</dbReference>
<protein>
    <submittedName>
        <fullName evidence="6">DNA replication initiation factor</fullName>
    </submittedName>
    <submittedName>
        <fullName evidence="3">DnaA inactivator Hda</fullName>
    </submittedName>
    <submittedName>
        <fullName evidence="5">DnaA regulatory inactivator Hda</fullName>
    </submittedName>
</protein>
<evidence type="ECO:0000313" key="5">
    <source>
        <dbReference type="EMBL" id="RZN59140.1"/>
    </source>
</evidence>
<evidence type="ECO:0000313" key="4">
    <source>
        <dbReference type="EMBL" id="PXZ39796.1"/>
    </source>
</evidence>
<dbReference type="Pfam" id="PF22688">
    <property type="entry name" value="Hda_lid"/>
    <property type="match status" value="1"/>
</dbReference>
<evidence type="ECO:0000313" key="6">
    <source>
        <dbReference type="EMBL" id="STO72904.1"/>
    </source>
</evidence>
<evidence type="ECO:0000313" key="9">
    <source>
        <dbReference type="Proteomes" id="UP000294229"/>
    </source>
</evidence>
<evidence type="ECO:0000313" key="10">
    <source>
        <dbReference type="Proteomes" id="UP001347884"/>
    </source>
</evidence>
<dbReference type="GO" id="GO:0032297">
    <property type="term" value="P:negative regulation of DNA-templated DNA replication initiation"/>
    <property type="evidence" value="ECO:0007669"/>
    <property type="project" value="InterPro"/>
</dbReference>